<gene>
    <name evidence="5" type="ORF">DWX41_10495</name>
</gene>
<evidence type="ECO:0000256" key="2">
    <source>
        <dbReference type="ARBA" id="ARBA00022448"/>
    </source>
</evidence>
<dbReference type="RefSeq" id="WP_025656564.1">
    <property type="nucleotide sequence ID" value="NZ_QVIA01000010.1"/>
</dbReference>
<feature type="chain" id="PRO_5017800792" evidence="4">
    <location>
        <begin position="22"/>
        <end position="443"/>
    </location>
</feature>
<dbReference type="GO" id="GO:0055052">
    <property type="term" value="C:ATP-binding cassette (ABC) transporter complex, substrate-binding subunit-containing"/>
    <property type="evidence" value="ECO:0007669"/>
    <property type="project" value="TreeGrafter"/>
</dbReference>
<dbReference type="PROSITE" id="PS51257">
    <property type="entry name" value="PROKAR_LIPOPROTEIN"/>
    <property type="match status" value="1"/>
</dbReference>
<dbReference type="AlphaFoldDB" id="A0A3E2WX84"/>
<dbReference type="CDD" id="cd13585">
    <property type="entry name" value="PBP2_TMBP_like"/>
    <property type="match status" value="1"/>
</dbReference>
<keyword evidence="3 4" id="KW-0732">Signal</keyword>
<dbReference type="Pfam" id="PF13416">
    <property type="entry name" value="SBP_bac_8"/>
    <property type="match status" value="1"/>
</dbReference>
<dbReference type="GO" id="GO:0042956">
    <property type="term" value="P:maltodextrin transmembrane transport"/>
    <property type="evidence" value="ECO:0007669"/>
    <property type="project" value="TreeGrafter"/>
</dbReference>
<dbReference type="GO" id="GO:1901982">
    <property type="term" value="F:maltose binding"/>
    <property type="evidence" value="ECO:0007669"/>
    <property type="project" value="TreeGrafter"/>
</dbReference>
<dbReference type="PANTHER" id="PTHR30061">
    <property type="entry name" value="MALTOSE-BINDING PERIPLASMIC PROTEIN"/>
    <property type="match status" value="1"/>
</dbReference>
<proteinExistence type="inferred from homology"/>
<evidence type="ECO:0000256" key="4">
    <source>
        <dbReference type="SAM" id="SignalP"/>
    </source>
</evidence>
<feature type="signal peptide" evidence="4">
    <location>
        <begin position="1"/>
        <end position="21"/>
    </location>
</feature>
<comment type="similarity">
    <text evidence="1">Belongs to the bacterial solute-binding protein 1 family.</text>
</comment>
<sequence length="443" mass="48385">MKKRIMSIIALVMVCTLTACSSKREGDGDSSSKAEGEKEGGVVLNMMLTGGGQWEDKLQPIVDKYYEETGVKVEFECYEHNNYFPAMEAKMNAKSDTVDIIGVDDPMTAAYAAKGYIVPLNDYFSEEEINEFVPASVNSGSWDGKFYSPPMNTSSQILYYNKTFLEEAGIAIPEMDPNNRLTWEELVKTAESVVGKVDPDGAKGINGIVFEQANEGYQMLALPNSLGEKAIGDDGLSVDGIINTEGWIKAMTFVHDLYESGLAPRGLTSTENQSTFTSGKTIFLIGGSWVANSEFADGFEWGYTYCPAFEGYEDKVATPTGSWHFGVSAYSKQTEAAAEFIKYMSLGEGNDMWLEANGDVPARTAAVDQVISDPKYEEFPKSVQRIAAYEAANTAVARPITPAYSEYNSVLNATLVDIENGADPVEALGSCIEQANYLMEAYK</sequence>
<reference evidence="5 6" key="1">
    <citation type="submission" date="2018-08" db="EMBL/GenBank/DDBJ databases">
        <title>A genome reference for cultivated species of the human gut microbiota.</title>
        <authorList>
            <person name="Zou Y."/>
            <person name="Xue W."/>
            <person name="Luo G."/>
        </authorList>
    </citation>
    <scope>NUCLEOTIDE SEQUENCE [LARGE SCALE GENOMIC DNA]</scope>
    <source>
        <strain evidence="5 6">AF19-21</strain>
    </source>
</reference>
<evidence type="ECO:0000256" key="3">
    <source>
        <dbReference type="ARBA" id="ARBA00022729"/>
    </source>
</evidence>
<dbReference type="EMBL" id="QVIA01000010">
    <property type="protein sequence ID" value="RGC32047.1"/>
    <property type="molecule type" value="Genomic_DNA"/>
</dbReference>
<dbReference type="PANTHER" id="PTHR30061:SF50">
    <property type="entry name" value="MALTOSE_MALTODEXTRIN-BINDING PERIPLASMIC PROTEIN"/>
    <property type="match status" value="1"/>
</dbReference>
<dbReference type="GeneID" id="93335275"/>
<dbReference type="SUPFAM" id="SSF53850">
    <property type="entry name" value="Periplasmic binding protein-like II"/>
    <property type="match status" value="1"/>
</dbReference>
<name>A0A3E2WX84_9FIRM</name>
<protein>
    <submittedName>
        <fullName evidence="5">Sugar ABC transporter substrate-binding protein</fullName>
    </submittedName>
</protein>
<organism evidence="5 6">
    <name type="scientific">Hungatella hathewayi</name>
    <dbReference type="NCBI Taxonomy" id="154046"/>
    <lineage>
        <taxon>Bacteria</taxon>
        <taxon>Bacillati</taxon>
        <taxon>Bacillota</taxon>
        <taxon>Clostridia</taxon>
        <taxon>Lachnospirales</taxon>
        <taxon>Lachnospiraceae</taxon>
        <taxon>Hungatella</taxon>
    </lineage>
</organism>
<dbReference type="InterPro" id="IPR006059">
    <property type="entry name" value="SBP"/>
</dbReference>
<dbReference type="GO" id="GO:0015768">
    <property type="term" value="P:maltose transport"/>
    <property type="evidence" value="ECO:0007669"/>
    <property type="project" value="TreeGrafter"/>
</dbReference>
<keyword evidence="2" id="KW-0813">Transport</keyword>
<evidence type="ECO:0000313" key="6">
    <source>
        <dbReference type="Proteomes" id="UP000261111"/>
    </source>
</evidence>
<accession>A0A3E2WX84</accession>
<evidence type="ECO:0000256" key="1">
    <source>
        <dbReference type="ARBA" id="ARBA00008520"/>
    </source>
</evidence>
<comment type="caution">
    <text evidence="5">The sequence shown here is derived from an EMBL/GenBank/DDBJ whole genome shotgun (WGS) entry which is preliminary data.</text>
</comment>
<evidence type="ECO:0000313" key="5">
    <source>
        <dbReference type="EMBL" id="RGC32047.1"/>
    </source>
</evidence>
<dbReference type="Gene3D" id="3.40.190.10">
    <property type="entry name" value="Periplasmic binding protein-like II"/>
    <property type="match status" value="1"/>
</dbReference>
<dbReference type="Proteomes" id="UP000261111">
    <property type="component" value="Unassembled WGS sequence"/>
</dbReference>